<protein>
    <submittedName>
        <fullName evidence="2">Uncharacterized protein</fullName>
    </submittedName>
</protein>
<reference evidence="2 3" key="1">
    <citation type="submission" date="2021-03" db="EMBL/GenBank/DDBJ databases">
        <title>novel species isolated from a fishpond in China.</title>
        <authorList>
            <person name="Lu H."/>
            <person name="Cai Z."/>
        </authorList>
    </citation>
    <scope>NUCLEOTIDE SEQUENCE [LARGE SCALE GENOMIC DNA]</scope>
    <source>
        <strain evidence="2 3">Y57</strain>
    </source>
</reference>
<evidence type="ECO:0000313" key="2">
    <source>
        <dbReference type="EMBL" id="MBN7820309.1"/>
    </source>
</evidence>
<dbReference type="EMBL" id="JAFKCS010000008">
    <property type="protein sequence ID" value="MBN7820309.1"/>
    <property type="molecule type" value="Genomic_DNA"/>
</dbReference>
<feature type="signal peptide" evidence="1">
    <location>
        <begin position="1"/>
        <end position="24"/>
    </location>
</feature>
<evidence type="ECO:0000313" key="3">
    <source>
        <dbReference type="Proteomes" id="UP000663992"/>
    </source>
</evidence>
<sequence length="320" mass="35218">MKKIIFCLAFSILPLVFFSSNASALGTEFDFLKVCDDCANPAAIAKSVAPRYSGRGGDELGNEEEPGEAEEYSVIVVDGVRNKYFTYELSVTYDRVVATEIEVFNYQKSAAEKALRYFNIKHKLLAALHRNYTPSAVASNSLSSSSSAPERDCLSPGDIYSSMMCQSLYIDDIKANILQGEVSTWQSIVRQLKTEVEVAIGTLKVTAKYEKDTNTVFYHLPNGAIVAFTLNDSGTGVIAMDTANSVYSSGKTLDFWLRQDGVKEGRAVDVEEWLETHDCSVTGGGLIANYIYTVHVDSNGGIYIDTHSEFEEVELEVECN</sequence>
<keyword evidence="3" id="KW-1185">Reference proteome</keyword>
<dbReference type="RefSeq" id="WP_206594141.1">
    <property type="nucleotide sequence ID" value="NZ_JAFKCS010000008.1"/>
</dbReference>
<organism evidence="2 3">
    <name type="scientific">Bowmanella yangjiangensis</name>
    <dbReference type="NCBI Taxonomy" id="2811230"/>
    <lineage>
        <taxon>Bacteria</taxon>
        <taxon>Pseudomonadati</taxon>
        <taxon>Pseudomonadota</taxon>
        <taxon>Gammaproteobacteria</taxon>
        <taxon>Alteromonadales</taxon>
        <taxon>Alteromonadaceae</taxon>
        <taxon>Bowmanella</taxon>
    </lineage>
</organism>
<accession>A0ABS3CT58</accession>
<evidence type="ECO:0000256" key="1">
    <source>
        <dbReference type="SAM" id="SignalP"/>
    </source>
</evidence>
<dbReference type="Proteomes" id="UP000663992">
    <property type="component" value="Unassembled WGS sequence"/>
</dbReference>
<keyword evidence="1" id="KW-0732">Signal</keyword>
<comment type="caution">
    <text evidence="2">The sequence shown here is derived from an EMBL/GenBank/DDBJ whole genome shotgun (WGS) entry which is preliminary data.</text>
</comment>
<gene>
    <name evidence="2" type="ORF">J0A65_10565</name>
</gene>
<name>A0ABS3CT58_9ALTE</name>
<proteinExistence type="predicted"/>
<feature type="chain" id="PRO_5046543281" evidence="1">
    <location>
        <begin position="25"/>
        <end position="320"/>
    </location>
</feature>